<evidence type="ECO:0000256" key="1">
    <source>
        <dbReference type="SAM" id="Coils"/>
    </source>
</evidence>
<feature type="region of interest" description="Disordered" evidence="2">
    <location>
        <begin position="212"/>
        <end position="350"/>
    </location>
</feature>
<reference evidence="4" key="1">
    <citation type="submission" date="2023-07" db="EMBL/GenBank/DDBJ databases">
        <title>A chromosome-level genome assembly of Lolium multiflorum.</title>
        <authorList>
            <person name="Chen Y."/>
            <person name="Copetti D."/>
            <person name="Kolliker R."/>
            <person name="Studer B."/>
        </authorList>
    </citation>
    <scope>NUCLEOTIDE SEQUENCE</scope>
    <source>
        <strain evidence="4">02402/16</strain>
        <tissue evidence="4">Leaf</tissue>
    </source>
</reference>
<evidence type="ECO:0000313" key="5">
    <source>
        <dbReference type="Proteomes" id="UP001231189"/>
    </source>
</evidence>
<dbReference type="PANTHER" id="PTHR33026:SF7">
    <property type="entry name" value="OS03G0100275 PROTEIN"/>
    <property type="match status" value="1"/>
</dbReference>
<protein>
    <recommendedName>
        <fullName evidence="3">Transposase (putative) gypsy type domain-containing protein</fullName>
    </recommendedName>
</protein>
<dbReference type="Pfam" id="PF04195">
    <property type="entry name" value="Transposase_28"/>
    <property type="match status" value="1"/>
</dbReference>
<dbReference type="EMBL" id="JAUUTY010000007">
    <property type="protein sequence ID" value="KAK1607515.1"/>
    <property type="molecule type" value="Genomic_DNA"/>
</dbReference>
<evidence type="ECO:0000259" key="3">
    <source>
        <dbReference type="Pfam" id="PF04195"/>
    </source>
</evidence>
<evidence type="ECO:0000313" key="4">
    <source>
        <dbReference type="EMBL" id="KAK1607515.1"/>
    </source>
</evidence>
<sequence length="623" mass="68922">MAAADLGTAEWERSKITNQDLNLLKKLGITTKPKAVCFPSEESYPAPPMGYRVSFVDHLIRGLSTPIHPFLRGLLYVYGLQLHHLTPNSILHISIFITLCEAFLGVSPNWALWKRIFCRRNGSPNVAYNIGGVVISIRSTADYFDVKLPDSVQGWRKRWLYIREENDGCLEDNIPPFDGAEKILRRRSWDAEATEEERTSTESLMARIHELQNTRDSRKSAGSAEKDAASEDTTSAQSPPPADSPKNKRKRGDVEDSGTSKPEEAAPLPQKAAYDPYLASIISSDDDEETPALDVAARTSMSHTLVISEPRVEGEESSPPQQNIGASTPPSSPRAPSPKRARTEIVSEPTLQLSSSSNLLMEDPVIKDLLRIGAQFVGYREYANKAEEKLAEANDRANTLAQQLEQSEKARKKAESDAIDARAEADKAKADAAGVEDLRKRLHTAETSLSDHIAAQSAREEAIRKRLTTQSRRFVARTAQEFQLDEPANDSLLDALSLLEVHGSEARGGIDQAKAGLSRLFPYFFPKKEEPATFLDLAKCFNPSEDLGLRVRHENMKIAVENTVALVADSQQSIDWSKVGDTDQIEQSRWRSLIKAAKPNTRKILAYIGIKPSSTPSSSKPEV</sequence>
<gene>
    <name evidence="4" type="ORF">QYE76_031188</name>
</gene>
<dbReference type="AlphaFoldDB" id="A0AAD8QR92"/>
<name>A0AAD8QR92_LOLMU</name>
<feature type="coiled-coil region" evidence="1">
    <location>
        <begin position="383"/>
        <end position="431"/>
    </location>
</feature>
<organism evidence="4 5">
    <name type="scientific">Lolium multiflorum</name>
    <name type="common">Italian ryegrass</name>
    <name type="synonym">Lolium perenne subsp. multiflorum</name>
    <dbReference type="NCBI Taxonomy" id="4521"/>
    <lineage>
        <taxon>Eukaryota</taxon>
        <taxon>Viridiplantae</taxon>
        <taxon>Streptophyta</taxon>
        <taxon>Embryophyta</taxon>
        <taxon>Tracheophyta</taxon>
        <taxon>Spermatophyta</taxon>
        <taxon>Magnoliopsida</taxon>
        <taxon>Liliopsida</taxon>
        <taxon>Poales</taxon>
        <taxon>Poaceae</taxon>
        <taxon>BOP clade</taxon>
        <taxon>Pooideae</taxon>
        <taxon>Poodae</taxon>
        <taxon>Poeae</taxon>
        <taxon>Poeae Chloroplast Group 2 (Poeae type)</taxon>
        <taxon>Loliodinae</taxon>
        <taxon>Loliinae</taxon>
        <taxon>Lolium</taxon>
    </lineage>
</organism>
<evidence type="ECO:0000256" key="2">
    <source>
        <dbReference type="SAM" id="MobiDB-lite"/>
    </source>
</evidence>
<feature type="compositionally biased region" description="Basic and acidic residues" evidence="2">
    <location>
        <begin position="212"/>
        <end position="229"/>
    </location>
</feature>
<keyword evidence="1" id="KW-0175">Coiled coil</keyword>
<keyword evidence="5" id="KW-1185">Reference proteome</keyword>
<dbReference type="PANTHER" id="PTHR33026">
    <property type="entry name" value="OS06G0360600 PROTEIN"/>
    <property type="match status" value="1"/>
</dbReference>
<dbReference type="Proteomes" id="UP001231189">
    <property type="component" value="Unassembled WGS sequence"/>
</dbReference>
<dbReference type="InterPro" id="IPR007321">
    <property type="entry name" value="Transposase_28"/>
</dbReference>
<accession>A0AAD8QR92</accession>
<proteinExistence type="predicted"/>
<feature type="domain" description="Transposase (putative) gypsy type" evidence="3">
    <location>
        <begin position="54"/>
        <end position="119"/>
    </location>
</feature>
<comment type="caution">
    <text evidence="4">The sequence shown here is derived from an EMBL/GenBank/DDBJ whole genome shotgun (WGS) entry which is preliminary data.</text>
</comment>